<accession>A0A7I8IIB7</accession>
<evidence type="ECO:0000256" key="1">
    <source>
        <dbReference type="SAM" id="MobiDB-lite"/>
    </source>
</evidence>
<protein>
    <submittedName>
        <fullName evidence="2">Uncharacterized protein</fullName>
    </submittedName>
</protein>
<organism evidence="2">
    <name type="scientific">Spirodela intermedia</name>
    <name type="common">Intermediate duckweed</name>
    <dbReference type="NCBI Taxonomy" id="51605"/>
    <lineage>
        <taxon>Eukaryota</taxon>
        <taxon>Viridiplantae</taxon>
        <taxon>Streptophyta</taxon>
        <taxon>Embryophyta</taxon>
        <taxon>Tracheophyta</taxon>
        <taxon>Spermatophyta</taxon>
        <taxon>Magnoliopsida</taxon>
        <taxon>Liliopsida</taxon>
        <taxon>Araceae</taxon>
        <taxon>Lemnoideae</taxon>
        <taxon>Spirodela</taxon>
    </lineage>
</organism>
<dbReference type="EMBL" id="LR743589">
    <property type="protein sequence ID" value="CAA2616961.1"/>
    <property type="molecule type" value="Genomic_DNA"/>
</dbReference>
<dbReference type="Proteomes" id="UP001189122">
    <property type="component" value="Unassembled WGS sequence"/>
</dbReference>
<dbReference type="EMBL" id="CACRZD030000002">
    <property type="protein sequence ID" value="CAA6656632.1"/>
    <property type="molecule type" value="Genomic_DNA"/>
</dbReference>
<evidence type="ECO:0000313" key="3">
    <source>
        <dbReference type="Proteomes" id="UP001189122"/>
    </source>
</evidence>
<sequence>MHSNPGKKICPSSDLNNFREENKAVGEVSKLGAKSGKVSSGLSEVSVATANNATTEEGQKQSSDDVFHMRGVLHNLRLSGKENSGLTWQRVQDVKTVATGASSMKGYPRAQRQNVVACKEAQRSGAFKVLGLPQKTSHHKLGQPHCFEENRERRSSGRLDHSPKWVNVQQSREELPLSKLSFCRPQSQEAAVLRRGNHSEGGPTHEWGKSTVGSASTRPSLTIPTHLPVREVKASTPTFKTITNIAPSLRRVYPSVSLVPERNSQEEAHGRRLSGYHPSVDLAGHPDASLAHVWSWYEEPGAYGLGVRAEPSQNSKNWGSGGFPFHAYFVPSLSAVQLFSHPRDNNVGVKKTQEGRRWPDSSYAEDTLPSCCEVEAPDDSVLLFEYFEHERPDQRKPFCAK</sequence>
<feature type="region of interest" description="Disordered" evidence="1">
    <location>
        <begin position="194"/>
        <end position="222"/>
    </location>
</feature>
<name>A0A7I8IIB7_SPIIN</name>
<dbReference type="PANTHER" id="PTHR32010:SF18">
    <property type="entry name" value="DUF789 FAMILY PROTEIN"/>
    <property type="match status" value="1"/>
</dbReference>
<gene>
    <name evidence="2" type="ORF">SI7747_02003172</name>
</gene>
<dbReference type="AlphaFoldDB" id="A0A7I8IIB7"/>
<feature type="compositionally biased region" description="Basic and acidic residues" evidence="1">
    <location>
        <begin position="146"/>
        <end position="160"/>
    </location>
</feature>
<keyword evidence="3" id="KW-1185">Reference proteome</keyword>
<feature type="region of interest" description="Disordered" evidence="1">
    <location>
        <begin position="137"/>
        <end position="160"/>
    </location>
</feature>
<dbReference type="Pfam" id="PF05623">
    <property type="entry name" value="DUF789"/>
    <property type="match status" value="1"/>
</dbReference>
<dbReference type="PANTHER" id="PTHR32010">
    <property type="entry name" value="PHOTOSYSTEM II STABILITY/ASSEMBLY FACTOR HCF136, CHLOROPLASTIC"/>
    <property type="match status" value="1"/>
</dbReference>
<dbReference type="InterPro" id="IPR008507">
    <property type="entry name" value="DUF789"/>
</dbReference>
<evidence type="ECO:0000313" key="2">
    <source>
        <dbReference type="EMBL" id="CAA2616961.1"/>
    </source>
</evidence>
<reference evidence="2 3" key="1">
    <citation type="submission" date="2019-12" db="EMBL/GenBank/DDBJ databases">
        <authorList>
            <person name="Scholz U."/>
            <person name="Mascher M."/>
            <person name="Fiebig A."/>
        </authorList>
    </citation>
    <scope>NUCLEOTIDE SEQUENCE</scope>
</reference>
<proteinExistence type="predicted"/>
<feature type="compositionally biased region" description="Polar residues" evidence="1">
    <location>
        <begin position="211"/>
        <end position="222"/>
    </location>
</feature>